<proteinExistence type="predicted"/>
<gene>
    <name evidence="2" type="ORF">UW44_C0002G0027</name>
</gene>
<keyword evidence="1" id="KW-0812">Transmembrane</keyword>
<evidence type="ECO:0000313" key="2">
    <source>
        <dbReference type="EMBL" id="KKT52361.1"/>
    </source>
</evidence>
<keyword evidence="1" id="KW-1133">Transmembrane helix</keyword>
<feature type="transmembrane region" description="Helical" evidence="1">
    <location>
        <begin position="55"/>
        <end position="75"/>
    </location>
</feature>
<dbReference type="STRING" id="1618387.UW44_C0002G0027"/>
<comment type="caution">
    <text evidence="2">The sequence shown here is derived from an EMBL/GenBank/DDBJ whole genome shotgun (WGS) entry which is preliminary data.</text>
</comment>
<protein>
    <submittedName>
        <fullName evidence="2">Uncharacterized protein</fullName>
    </submittedName>
</protein>
<name>A0A0G1HYX2_9BACT</name>
<organism evidence="2 3">
    <name type="scientific">Candidatus Collierbacteria bacterium GW2011_GWB2_44_22</name>
    <dbReference type="NCBI Taxonomy" id="1618387"/>
    <lineage>
        <taxon>Bacteria</taxon>
        <taxon>Candidatus Collieribacteriota</taxon>
    </lineage>
</organism>
<dbReference type="AlphaFoldDB" id="A0A0G1HYX2"/>
<evidence type="ECO:0000313" key="3">
    <source>
        <dbReference type="Proteomes" id="UP000034006"/>
    </source>
</evidence>
<keyword evidence="1" id="KW-0472">Membrane</keyword>
<accession>A0A0G1HYX2</accession>
<sequence length="119" mass="13692">MKPVILTDFADIGHNLEEFPEFLTLAKQEGLKNFADALKEYRSFSLSGDRRLKLMLAQFILWLGMASVGDFRVLVGKSYKVLNRYETMEILIPEGQLEIYRQAKKMYASVLRVSQGKRA</sequence>
<evidence type="ECO:0000256" key="1">
    <source>
        <dbReference type="SAM" id="Phobius"/>
    </source>
</evidence>
<reference evidence="2 3" key="1">
    <citation type="journal article" date="2015" name="Nature">
        <title>rRNA introns, odd ribosomes, and small enigmatic genomes across a large radiation of phyla.</title>
        <authorList>
            <person name="Brown C.T."/>
            <person name="Hug L.A."/>
            <person name="Thomas B.C."/>
            <person name="Sharon I."/>
            <person name="Castelle C.J."/>
            <person name="Singh A."/>
            <person name="Wilkins M.J."/>
            <person name="Williams K.H."/>
            <person name="Banfield J.F."/>
        </authorList>
    </citation>
    <scope>NUCLEOTIDE SEQUENCE [LARGE SCALE GENOMIC DNA]</scope>
</reference>
<dbReference type="EMBL" id="LCIH01000002">
    <property type="protein sequence ID" value="KKT52361.1"/>
    <property type="molecule type" value="Genomic_DNA"/>
</dbReference>
<dbReference type="Proteomes" id="UP000034006">
    <property type="component" value="Unassembled WGS sequence"/>
</dbReference>